<comment type="subcellular location">
    <subcellularLocation>
        <location evidence="1 8">Cytoplasm</location>
    </subcellularLocation>
</comment>
<dbReference type="KEGG" id="pbs:Plabr_0014"/>
<comment type="pathway">
    <text evidence="8 11">Amino-acid biosynthesis; L-proline biosynthesis; L-proline from L-glutamate 5-semialdehyde: step 1/1.</text>
</comment>
<dbReference type="FunFam" id="1.10.3730.10:FF:000001">
    <property type="entry name" value="Pyrroline-5-carboxylate reductase"/>
    <property type="match status" value="1"/>
</dbReference>
<dbReference type="SUPFAM" id="SSF51735">
    <property type="entry name" value="NAD(P)-binding Rossmann-fold domains"/>
    <property type="match status" value="1"/>
</dbReference>
<dbReference type="SUPFAM" id="SSF48179">
    <property type="entry name" value="6-phosphogluconate dehydrogenase C-terminal domain-like"/>
    <property type="match status" value="1"/>
</dbReference>
<feature type="domain" description="Pyrroline-5-carboxylate reductase dimerisation" evidence="13">
    <location>
        <begin position="166"/>
        <end position="270"/>
    </location>
</feature>
<feature type="binding site" evidence="10">
    <location>
        <begin position="74"/>
        <end position="77"/>
    </location>
    <ligand>
        <name>NADP(+)</name>
        <dbReference type="ChEBI" id="CHEBI:58349"/>
    </ligand>
</feature>
<keyword evidence="7 8" id="KW-0560">Oxidoreductase</keyword>
<feature type="domain" description="Pyrroline-5-carboxylate reductase catalytic N-terminal" evidence="12">
    <location>
        <begin position="8"/>
        <end position="103"/>
    </location>
</feature>
<evidence type="ECO:0000256" key="11">
    <source>
        <dbReference type="RuleBase" id="RU003903"/>
    </source>
</evidence>
<dbReference type="Pfam" id="PF14748">
    <property type="entry name" value="P5CR_dimer"/>
    <property type="match status" value="1"/>
</dbReference>
<reference evidence="15" key="1">
    <citation type="submission" date="2011-02" db="EMBL/GenBank/DDBJ databases">
        <title>The complete genome of Planctomyces brasiliensis DSM 5305.</title>
        <authorList>
            <person name="Lucas S."/>
            <person name="Copeland A."/>
            <person name="Lapidus A."/>
            <person name="Bruce D."/>
            <person name="Goodwin L."/>
            <person name="Pitluck S."/>
            <person name="Kyrpides N."/>
            <person name="Mavromatis K."/>
            <person name="Pagani I."/>
            <person name="Ivanova N."/>
            <person name="Ovchinnikova G."/>
            <person name="Lu M."/>
            <person name="Detter J.C."/>
            <person name="Han C."/>
            <person name="Land M."/>
            <person name="Hauser L."/>
            <person name="Markowitz V."/>
            <person name="Cheng J.-F."/>
            <person name="Hugenholtz P."/>
            <person name="Woyke T."/>
            <person name="Wu D."/>
            <person name="Tindall B."/>
            <person name="Pomrenke H.G."/>
            <person name="Brambilla E."/>
            <person name="Klenk H.-P."/>
            <person name="Eisen J.A."/>
        </authorList>
    </citation>
    <scope>NUCLEOTIDE SEQUENCE [LARGE SCALE GENOMIC DNA]</scope>
    <source>
        <strain evidence="15">ATCC 49424 / DSM 5305 / JCM 21570 / NBRC 103401 / IFAM 1448</strain>
    </source>
</reference>
<dbReference type="InterPro" id="IPR008927">
    <property type="entry name" value="6-PGluconate_DH-like_C_sf"/>
</dbReference>
<dbReference type="HAMAP" id="MF_01925">
    <property type="entry name" value="P5C_reductase"/>
    <property type="match status" value="1"/>
</dbReference>
<comment type="similarity">
    <text evidence="2 8 11">Belongs to the pyrroline-5-carboxylate reductase family.</text>
</comment>
<gene>
    <name evidence="8" type="primary">proC</name>
    <name evidence="14" type="ordered locus">Plabr_0014</name>
</gene>
<dbReference type="OrthoDB" id="9805754at2"/>
<evidence type="ECO:0000259" key="12">
    <source>
        <dbReference type="Pfam" id="PF03807"/>
    </source>
</evidence>
<evidence type="ECO:0000313" key="14">
    <source>
        <dbReference type="EMBL" id="ADY57646.1"/>
    </source>
</evidence>
<evidence type="ECO:0000256" key="7">
    <source>
        <dbReference type="ARBA" id="ARBA00023002"/>
    </source>
</evidence>
<dbReference type="InterPro" id="IPR053790">
    <property type="entry name" value="P5CR-like_CS"/>
</dbReference>
<dbReference type="NCBIfam" id="TIGR00112">
    <property type="entry name" value="proC"/>
    <property type="match status" value="1"/>
</dbReference>
<dbReference type="HOGENOM" id="CLU_042344_3_1_0"/>
<dbReference type="GO" id="GO:0005737">
    <property type="term" value="C:cytoplasm"/>
    <property type="evidence" value="ECO:0007669"/>
    <property type="project" value="UniProtKB-SubCell"/>
</dbReference>
<dbReference type="eggNOG" id="COG0345">
    <property type="taxonomic scope" value="Bacteria"/>
</dbReference>
<comment type="catalytic activity">
    <reaction evidence="8 11">
        <text>L-proline + NADP(+) = (S)-1-pyrroline-5-carboxylate + NADPH + 2 H(+)</text>
        <dbReference type="Rhea" id="RHEA:14109"/>
        <dbReference type="ChEBI" id="CHEBI:15378"/>
        <dbReference type="ChEBI" id="CHEBI:17388"/>
        <dbReference type="ChEBI" id="CHEBI:57783"/>
        <dbReference type="ChEBI" id="CHEBI:58349"/>
        <dbReference type="ChEBI" id="CHEBI:60039"/>
        <dbReference type="EC" id="1.5.1.2"/>
    </reaction>
</comment>
<name>F0SLG3_RUBBR</name>
<dbReference type="PIRSF" id="PIRSF000193">
    <property type="entry name" value="Pyrrol-5-carb_rd"/>
    <property type="match status" value="1"/>
</dbReference>
<sequence length="274" mass="28584">MTDTKRNRIGFIGAGRMATALAKGFLAQNAAKAEKMLACDVWPASREAFTKETGVECLAESLPVIQKSDVLFLAVKPQVLKEVTPEISRNSDSEQLIVSIAAGVTLSDLGRSLGDHRQLIRVMPNTPSLVGAGAAGMASSESVSAEDRQFIRGLLETVGVCHELPEKQLDVITGLSGSGPAYVFQLIEAMSDGAVMMGLQRDIALQLAAQTVLGAAKMSLETGLHPGQLKDGVTSPGGTTIAGIAALERGGFRAAVIDAIEAGTLRSQELAGNK</sequence>
<dbReference type="PANTHER" id="PTHR11645:SF0">
    <property type="entry name" value="PYRROLINE-5-CARBOXYLATE REDUCTASE 3"/>
    <property type="match status" value="1"/>
</dbReference>
<dbReference type="EMBL" id="CP002546">
    <property type="protein sequence ID" value="ADY57646.1"/>
    <property type="molecule type" value="Genomic_DNA"/>
</dbReference>
<comment type="function">
    <text evidence="8">Catalyzes the reduction of 1-pyrroline-5-carboxylate (PCA) to L-proline.</text>
</comment>
<evidence type="ECO:0000256" key="5">
    <source>
        <dbReference type="ARBA" id="ARBA00022650"/>
    </source>
</evidence>
<protein>
    <recommendedName>
        <fullName evidence="8 9">Pyrroline-5-carboxylate reductase</fullName>
        <shortName evidence="8">P5C reductase</shortName>
        <shortName evidence="8">P5CR</shortName>
        <ecNumber evidence="8 9">1.5.1.2</ecNumber>
    </recommendedName>
    <alternativeName>
        <fullName evidence="8">PCA reductase</fullName>
    </alternativeName>
</protein>
<evidence type="ECO:0000256" key="4">
    <source>
        <dbReference type="ARBA" id="ARBA00022605"/>
    </source>
</evidence>
<comment type="catalytic activity">
    <reaction evidence="8">
        <text>L-proline + NAD(+) = (S)-1-pyrroline-5-carboxylate + NADH + 2 H(+)</text>
        <dbReference type="Rhea" id="RHEA:14105"/>
        <dbReference type="ChEBI" id="CHEBI:15378"/>
        <dbReference type="ChEBI" id="CHEBI:17388"/>
        <dbReference type="ChEBI" id="CHEBI:57540"/>
        <dbReference type="ChEBI" id="CHEBI:57945"/>
        <dbReference type="ChEBI" id="CHEBI:60039"/>
        <dbReference type="EC" id="1.5.1.2"/>
    </reaction>
</comment>
<evidence type="ECO:0000256" key="2">
    <source>
        <dbReference type="ARBA" id="ARBA00005525"/>
    </source>
</evidence>
<organism evidence="14 15">
    <name type="scientific">Rubinisphaera brasiliensis (strain ATCC 49424 / DSM 5305 / JCM 21570 / IAM 15109 / NBRC 103401 / IFAM 1448)</name>
    <name type="common">Planctomyces brasiliensis</name>
    <dbReference type="NCBI Taxonomy" id="756272"/>
    <lineage>
        <taxon>Bacteria</taxon>
        <taxon>Pseudomonadati</taxon>
        <taxon>Planctomycetota</taxon>
        <taxon>Planctomycetia</taxon>
        <taxon>Planctomycetales</taxon>
        <taxon>Planctomycetaceae</taxon>
        <taxon>Rubinisphaera</taxon>
    </lineage>
</organism>
<dbReference type="EC" id="1.5.1.2" evidence="8 9"/>
<dbReference type="GO" id="GO:0004735">
    <property type="term" value="F:pyrroline-5-carboxylate reductase activity"/>
    <property type="evidence" value="ECO:0007669"/>
    <property type="project" value="UniProtKB-UniRule"/>
</dbReference>
<dbReference type="RefSeq" id="WP_013626390.1">
    <property type="nucleotide sequence ID" value="NC_015174.1"/>
</dbReference>
<keyword evidence="5 8" id="KW-0641">Proline biosynthesis</keyword>
<dbReference type="PANTHER" id="PTHR11645">
    <property type="entry name" value="PYRROLINE-5-CARBOXYLATE REDUCTASE"/>
    <property type="match status" value="1"/>
</dbReference>
<dbReference type="AlphaFoldDB" id="F0SLG3"/>
<dbReference type="STRING" id="756272.Plabr_0014"/>
<proteinExistence type="inferred from homology"/>
<keyword evidence="6 8" id="KW-0521">NADP</keyword>
<evidence type="ECO:0000256" key="10">
    <source>
        <dbReference type="PIRSR" id="PIRSR000193-1"/>
    </source>
</evidence>
<dbReference type="Pfam" id="PF03807">
    <property type="entry name" value="F420_oxidored"/>
    <property type="match status" value="1"/>
</dbReference>
<dbReference type="Gene3D" id="1.10.3730.10">
    <property type="entry name" value="ProC C-terminal domain-like"/>
    <property type="match status" value="1"/>
</dbReference>
<evidence type="ECO:0000313" key="15">
    <source>
        <dbReference type="Proteomes" id="UP000006860"/>
    </source>
</evidence>
<dbReference type="PROSITE" id="PS00521">
    <property type="entry name" value="P5CR"/>
    <property type="match status" value="1"/>
</dbReference>
<dbReference type="GO" id="GO:0055129">
    <property type="term" value="P:L-proline biosynthetic process"/>
    <property type="evidence" value="ECO:0007669"/>
    <property type="project" value="UniProtKB-UniRule"/>
</dbReference>
<dbReference type="UniPathway" id="UPA00098">
    <property type="reaction ID" value="UER00361"/>
</dbReference>
<dbReference type="InterPro" id="IPR028939">
    <property type="entry name" value="P5C_Rdtase_cat_N"/>
</dbReference>
<evidence type="ECO:0000259" key="13">
    <source>
        <dbReference type="Pfam" id="PF14748"/>
    </source>
</evidence>
<evidence type="ECO:0000256" key="8">
    <source>
        <dbReference type="HAMAP-Rule" id="MF_01925"/>
    </source>
</evidence>
<dbReference type="InterPro" id="IPR036291">
    <property type="entry name" value="NAD(P)-bd_dom_sf"/>
</dbReference>
<dbReference type="FunFam" id="3.40.50.720:FF:000190">
    <property type="entry name" value="Pyrroline-5-carboxylate reductase"/>
    <property type="match status" value="1"/>
</dbReference>
<evidence type="ECO:0000256" key="6">
    <source>
        <dbReference type="ARBA" id="ARBA00022857"/>
    </source>
</evidence>
<evidence type="ECO:0000256" key="9">
    <source>
        <dbReference type="NCBIfam" id="TIGR00112"/>
    </source>
</evidence>
<keyword evidence="15" id="KW-1185">Reference proteome</keyword>
<dbReference type="Proteomes" id="UP000006860">
    <property type="component" value="Chromosome"/>
</dbReference>
<keyword evidence="4 8" id="KW-0028">Amino-acid biosynthesis</keyword>
<keyword evidence="3 8" id="KW-0963">Cytoplasm</keyword>
<feature type="binding site" evidence="10">
    <location>
        <begin position="12"/>
        <end position="17"/>
    </location>
    <ligand>
        <name>NADP(+)</name>
        <dbReference type="ChEBI" id="CHEBI:58349"/>
    </ligand>
</feature>
<evidence type="ECO:0000256" key="3">
    <source>
        <dbReference type="ARBA" id="ARBA00022490"/>
    </source>
</evidence>
<accession>F0SLG3</accession>
<dbReference type="Gene3D" id="3.40.50.720">
    <property type="entry name" value="NAD(P)-binding Rossmann-like Domain"/>
    <property type="match status" value="1"/>
</dbReference>
<dbReference type="InterPro" id="IPR029036">
    <property type="entry name" value="P5CR_dimer"/>
</dbReference>
<dbReference type="InterPro" id="IPR000304">
    <property type="entry name" value="Pyrroline-COOH_reductase"/>
</dbReference>
<evidence type="ECO:0000256" key="1">
    <source>
        <dbReference type="ARBA" id="ARBA00004496"/>
    </source>
</evidence>